<keyword evidence="2" id="KW-1185">Reference proteome</keyword>
<dbReference type="AlphaFoldDB" id="A0A448IRU2"/>
<gene>
    <name evidence="1" type="ORF">NCTC10437_02803</name>
</gene>
<reference evidence="1 2" key="1">
    <citation type="submission" date="2018-12" db="EMBL/GenBank/DDBJ databases">
        <authorList>
            <consortium name="Pathogen Informatics"/>
        </authorList>
    </citation>
    <scope>NUCLEOTIDE SEQUENCE [LARGE SCALE GENOMIC DNA]</scope>
    <source>
        <strain evidence="1 2">NCTC10437</strain>
    </source>
</reference>
<evidence type="ECO:0000313" key="1">
    <source>
        <dbReference type="EMBL" id="VEG55074.1"/>
    </source>
</evidence>
<sequence>MQILILTHVDDRERDGIHYVHHPYRGAFGILVTVEIVWRQRYTDRLRSVQVGWDDTEAGAPCFPPHWEPAPDDLHLLRIATAYGACPPGEYVYRRPPRDVEHSRYVELLAEESTFDFTGQHRQLLTALRWEMTDPYTDEEVPGANPKRPYGDFTFYQLEIALALGLIPAQKPADHDPMTPQIVEAMTALHDQMQPALQVFLQRFHLPEGQAFAGEDWGGWTPCES</sequence>
<protein>
    <submittedName>
        <fullName evidence="1">Uncharacterized protein</fullName>
    </submittedName>
</protein>
<dbReference type="KEGG" id="mauu:NCTC10437_02803"/>
<accession>A0A448IRU2</accession>
<name>A0A448IRU2_MYCAU</name>
<dbReference type="STRING" id="1791.GCA_001049355_04659"/>
<dbReference type="Proteomes" id="UP000279306">
    <property type="component" value="Chromosome"/>
</dbReference>
<evidence type="ECO:0000313" key="2">
    <source>
        <dbReference type="Proteomes" id="UP000279306"/>
    </source>
</evidence>
<dbReference type="EMBL" id="LR134356">
    <property type="protein sequence ID" value="VEG55074.1"/>
    <property type="molecule type" value="Genomic_DNA"/>
</dbReference>
<organism evidence="1 2">
    <name type="scientific">Mycolicibacterium aurum</name>
    <name type="common">Mycobacterium aurum</name>
    <dbReference type="NCBI Taxonomy" id="1791"/>
    <lineage>
        <taxon>Bacteria</taxon>
        <taxon>Bacillati</taxon>
        <taxon>Actinomycetota</taxon>
        <taxon>Actinomycetes</taxon>
        <taxon>Mycobacteriales</taxon>
        <taxon>Mycobacteriaceae</taxon>
        <taxon>Mycolicibacterium</taxon>
    </lineage>
</organism>
<proteinExistence type="predicted"/>